<dbReference type="EMBL" id="GL876968">
    <property type="protein sequence ID" value="KLU85677.1"/>
    <property type="molecule type" value="Genomic_DNA"/>
</dbReference>
<evidence type="ECO:0000313" key="1">
    <source>
        <dbReference type="EMBL" id="KLU85677.1"/>
    </source>
</evidence>
<dbReference type="AlphaFoldDB" id="A0A0H2TQ66"/>
<accession>A0A0H2TQ66</accession>
<dbReference type="VEuPathDB" id="FungiDB:MAPG_04699"/>
<sequence length="109" mass="12134">MARDEKAKLAPMPPCQEQTLLLRDGGSARHKVQLHRVWASKETRRTAADLERLLVVRGLALGGDLKALLGRIEDDLDLLDQTVLLLLKLGILVDRVLHEQLDVAQLAEV</sequence>
<gene>
    <name evidence="1" type="ORF">MAPG_04699</name>
</gene>
<reference evidence="1" key="2">
    <citation type="submission" date="2011-03" db="EMBL/GenBank/DDBJ databases">
        <title>Annotation of Magnaporthe poae ATCC 64411.</title>
        <authorList>
            <person name="Ma L.-J."/>
            <person name="Dead R."/>
            <person name="Young S.K."/>
            <person name="Zeng Q."/>
            <person name="Gargeya S."/>
            <person name="Fitzgerald M."/>
            <person name="Haas B."/>
            <person name="Abouelleil A."/>
            <person name="Alvarado L."/>
            <person name="Arachchi H.M."/>
            <person name="Berlin A."/>
            <person name="Brown A."/>
            <person name="Chapman S.B."/>
            <person name="Chen Z."/>
            <person name="Dunbar C."/>
            <person name="Freedman E."/>
            <person name="Gearin G."/>
            <person name="Gellesch M."/>
            <person name="Goldberg J."/>
            <person name="Griggs A."/>
            <person name="Gujja S."/>
            <person name="Heiman D."/>
            <person name="Howarth C."/>
            <person name="Larson L."/>
            <person name="Lui A."/>
            <person name="MacDonald P.J.P."/>
            <person name="Mehta T."/>
            <person name="Montmayeur A."/>
            <person name="Murphy C."/>
            <person name="Neiman D."/>
            <person name="Pearson M."/>
            <person name="Priest M."/>
            <person name="Roberts A."/>
            <person name="Saif S."/>
            <person name="Shea T."/>
            <person name="Shenoy N."/>
            <person name="Sisk P."/>
            <person name="Stolte C."/>
            <person name="Sykes S."/>
            <person name="Yandava C."/>
            <person name="Wortman J."/>
            <person name="Nusbaum C."/>
            <person name="Birren B."/>
        </authorList>
    </citation>
    <scope>NUCLEOTIDE SEQUENCE</scope>
    <source>
        <strain evidence="1">ATCC 64411</strain>
    </source>
</reference>
<feature type="non-terminal residue" evidence="1">
    <location>
        <position position="109"/>
    </location>
</feature>
<reference evidence="1" key="1">
    <citation type="submission" date="2010-05" db="EMBL/GenBank/DDBJ databases">
        <title>The Genome Sequence of Magnaporthe poae strain ATCC 64411.</title>
        <authorList>
            <consortium name="The Broad Institute Genome Sequencing Platform"/>
            <consortium name="Broad Institute Genome Sequencing Center for Infectious Disease"/>
            <person name="Ma L.-J."/>
            <person name="Dead R."/>
            <person name="Young S."/>
            <person name="Zeng Q."/>
            <person name="Koehrsen M."/>
            <person name="Alvarado L."/>
            <person name="Berlin A."/>
            <person name="Chapman S.B."/>
            <person name="Chen Z."/>
            <person name="Freedman E."/>
            <person name="Gellesch M."/>
            <person name="Goldberg J."/>
            <person name="Griggs A."/>
            <person name="Gujja S."/>
            <person name="Heilman E.R."/>
            <person name="Heiman D."/>
            <person name="Hepburn T."/>
            <person name="Howarth C."/>
            <person name="Jen D."/>
            <person name="Larson L."/>
            <person name="Mehta T."/>
            <person name="Neiman D."/>
            <person name="Pearson M."/>
            <person name="Roberts A."/>
            <person name="Saif S."/>
            <person name="Shea T."/>
            <person name="Shenoy N."/>
            <person name="Sisk P."/>
            <person name="Stolte C."/>
            <person name="Sykes S."/>
            <person name="Walk T."/>
            <person name="White J."/>
            <person name="Yandava C."/>
            <person name="Haas B."/>
            <person name="Nusbaum C."/>
            <person name="Birren B."/>
        </authorList>
    </citation>
    <scope>NUCLEOTIDE SEQUENCE</scope>
    <source>
        <strain evidence="1">ATCC 64411</strain>
    </source>
</reference>
<organism evidence="1">
    <name type="scientific">Magnaporthiopsis poae (strain ATCC 64411 / 73-15)</name>
    <name type="common">Kentucky bluegrass fungus</name>
    <name type="synonym">Magnaporthe poae</name>
    <dbReference type="NCBI Taxonomy" id="644358"/>
    <lineage>
        <taxon>Eukaryota</taxon>
        <taxon>Fungi</taxon>
        <taxon>Dikarya</taxon>
        <taxon>Ascomycota</taxon>
        <taxon>Pezizomycotina</taxon>
        <taxon>Sordariomycetes</taxon>
        <taxon>Sordariomycetidae</taxon>
        <taxon>Magnaporthales</taxon>
        <taxon>Magnaporthaceae</taxon>
        <taxon>Magnaporthiopsis</taxon>
    </lineage>
</organism>
<proteinExistence type="predicted"/>
<name>A0A0H2TQ66_MAGP6</name>
<protein>
    <submittedName>
        <fullName evidence="1">Uncharacterized protein</fullName>
    </submittedName>
</protein>